<name>A0ABY4EZ47_9BACI</name>
<reference evidence="3 4" key="1">
    <citation type="submission" date="2022-04" db="EMBL/GenBank/DDBJ databases">
        <title>Gracilibacillus sp. isolated from saltern.</title>
        <authorList>
            <person name="Won M."/>
            <person name="Lee C.-M."/>
            <person name="Woen H.-Y."/>
            <person name="Kwon S.-W."/>
        </authorList>
    </citation>
    <scope>NUCLEOTIDE SEQUENCE [LARGE SCALE GENOMIC DNA]</scope>
    <source>
        <strain evidence="3 4">SSWR10-1</strain>
    </source>
</reference>
<evidence type="ECO:0000313" key="4">
    <source>
        <dbReference type="Proteomes" id="UP000831782"/>
    </source>
</evidence>
<dbReference type="EMBL" id="CP095072">
    <property type="protein sequence ID" value="UOQ49675.1"/>
    <property type="molecule type" value="Genomic_DNA"/>
</dbReference>
<accession>A0ABY4EZ47</accession>
<dbReference type="InterPro" id="IPR025588">
    <property type="entry name" value="YcxB-like_C"/>
</dbReference>
<gene>
    <name evidence="3" type="ORF">MUN88_06230</name>
</gene>
<organism evidence="3 4">
    <name type="scientific">Gracilibacillus caseinilyticus</name>
    <dbReference type="NCBI Taxonomy" id="2932256"/>
    <lineage>
        <taxon>Bacteria</taxon>
        <taxon>Bacillati</taxon>
        <taxon>Bacillota</taxon>
        <taxon>Bacilli</taxon>
        <taxon>Bacillales</taxon>
        <taxon>Bacillaceae</taxon>
        <taxon>Gracilibacillus</taxon>
    </lineage>
</organism>
<dbReference type="Proteomes" id="UP000831782">
    <property type="component" value="Chromosome"/>
</dbReference>
<evidence type="ECO:0000256" key="1">
    <source>
        <dbReference type="SAM" id="Phobius"/>
    </source>
</evidence>
<proteinExistence type="predicted"/>
<evidence type="ECO:0000259" key="2">
    <source>
        <dbReference type="Pfam" id="PF14317"/>
    </source>
</evidence>
<sequence>MEAKDEITVAGTLTYEDFKRHNSYHRRKFLFIYFALVFLFFVFYWASAISGSWIMVYPIAMILSLVTLGVIMLMAIPLLNRKVRKEFKTDQLIQIESSYVINNEGIHQKVRRSNTLYEWSDIYVVKENYDMFRLYISKNKAIILPNSFFTSMDEIDMLRTLIKENLDSKKVKIKS</sequence>
<keyword evidence="4" id="KW-1185">Reference proteome</keyword>
<feature type="domain" description="YcxB-like C-terminal" evidence="2">
    <location>
        <begin position="101"/>
        <end position="162"/>
    </location>
</feature>
<protein>
    <submittedName>
        <fullName evidence="3">YcxB family protein</fullName>
    </submittedName>
</protein>
<dbReference type="Pfam" id="PF14317">
    <property type="entry name" value="YcxB"/>
    <property type="match status" value="1"/>
</dbReference>
<keyword evidence="1" id="KW-0812">Transmembrane</keyword>
<dbReference type="RefSeq" id="WP_244722261.1">
    <property type="nucleotide sequence ID" value="NZ_CP095072.1"/>
</dbReference>
<keyword evidence="1" id="KW-0472">Membrane</keyword>
<keyword evidence="1" id="KW-1133">Transmembrane helix</keyword>
<feature type="transmembrane region" description="Helical" evidence="1">
    <location>
        <begin position="54"/>
        <end position="79"/>
    </location>
</feature>
<evidence type="ECO:0000313" key="3">
    <source>
        <dbReference type="EMBL" id="UOQ49675.1"/>
    </source>
</evidence>
<feature type="transmembrane region" description="Helical" evidence="1">
    <location>
        <begin position="29"/>
        <end position="48"/>
    </location>
</feature>